<feature type="compositionally biased region" description="Polar residues" evidence="1">
    <location>
        <begin position="45"/>
        <end position="56"/>
    </location>
</feature>
<dbReference type="GeneID" id="59345973"/>
<accession>A0A8H6SKJ9</accession>
<sequence length="101" mass="10983">MPVKTWSSPSCISAWVNLGTEEAAATGSNASESFGFNASAAPPVSNDSTQTPTSDSELILGYNNMTIRVPMTCSEAQEIMNVLWERRMACLAQHEMARKRL</sequence>
<comment type="caution">
    <text evidence="2">The sequence shown here is derived from an EMBL/GenBank/DDBJ whole genome shotgun (WGS) entry which is preliminary data.</text>
</comment>
<feature type="region of interest" description="Disordered" evidence="1">
    <location>
        <begin position="31"/>
        <end position="56"/>
    </location>
</feature>
<organism evidence="2 3">
    <name type="scientific">Mycena indigotica</name>
    <dbReference type="NCBI Taxonomy" id="2126181"/>
    <lineage>
        <taxon>Eukaryota</taxon>
        <taxon>Fungi</taxon>
        <taxon>Dikarya</taxon>
        <taxon>Basidiomycota</taxon>
        <taxon>Agaricomycotina</taxon>
        <taxon>Agaricomycetes</taxon>
        <taxon>Agaricomycetidae</taxon>
        <taxon>Agaricales</taxon>
        <taxon>Marasmiineae</taxon>
        <taxon>Mycenaceae</taxon>
        <taxon>Mycena</taxon>
    </lineage>
</organism>
<name>A0A8H6SKJ9_9AGAR</name>
<dbReference type="Proteomes" id="UP000636479">
    <property type="component" value="Unassembled WGS sequence"/>
</dbReference>
<dbReference type="RefSeq" id="XP_037219101.1">
    <property type="nucleotide sequence ID" value="XM_037363457.1"/>
</dbReference>
<proteinExistence type="predicted"/>
<reference evidence="2" key="1">
    <citation type="submission" date="2020-05" db="EMBL/GenBank/DDBJ databases">
        <title>Mycena genomes resolve the evolution of fungal bioluminescence.</title>
        <authorList>
            <person name="Tsai I.J."/>
        </authorList>
    </citation>
    <scope>NUCLEOTIDE SEQUENCE</scope>
    <source>
        <strain evidence="2">171206Taipei</strain>
    </source>
</reference>
<evidence type="ECO:0000313" key="3">
    <source>
        <dbReference type="Proteomes" id="UP000636479"/>
    </source>
</evidence>
<gene>
    <name evidence="2" type="ORF">MIND_00674100</name>
</gene>
<evidence type="ECO:0000256" key="1">
    <source>
        <dbReference type="SAM" id="MobiDB-lite"/>
    </source>
</evidence>
<dbReference type="EMBL" id="JACAZF010000006">
    <property type="protein sequence ID" value="KAF7301101.1"/>
    <property type="molecule type" value="Genomic_DNA"/>
</dbReference>
<keyword evidence="3" id="KW-1185">Reference proteome</keyword>
<evidence type="ECO:0000313" key="2">
    <source>
        <dbReference type="EMBL" id="KAF7301101.1"/>
    </source>
</evidence>
<dbReference type="AlphaFoldDB" id="A0A8H6SKJ9"/>
<protein>
    <submittedName>
        <fullName evidence="2">Uncharacterized protein</fullName>
    </submittedName>
</protein>